<gene>
    <name evidence="2" type="ORF">TJEJU_1015</name>
</gene>
<proteinExistence type="predicted"/>
<feature type="region of interest" description="Disordered" evidence="1">
    <location>
        <begin position="49"/>
        <end position="79"/>
    </location>
</feature>
<dbReference type="KEGG" id="tje:TJEJU_1015"/>
<feature type="compositionally biased region" description="Basic and acidic residues" evidence="1">
    <location>
        <begin position="58"/>
        <end position="79"/>
    </location>
</feature>
<dbReference type="RefSeq" id="WP_095069994.1">
    <property type="nucleotide sequence ID" value="NZ_LT899436.1"/>
</dbReference>
<dbReference type="EMBL" id="LT899436">
    <property type="protein sequence ID" value="SNR14775.1"/>
    <property type="molecule type" value="Genomic_DNA"/>
</dbReference>
<organism evidence="2 3">
    <name type="scientific">Tenacibaculum jejuense</name>
    <dbReference type="NCBI Taxonomy" id="584609"/>
    <lineage>
        <taxon>Bacteria</taxon>
        <taxon>Pseudomonadati</taxon>
        <taxon>Bacteroidota</taxon>
        <taxon>Flavobacteriia</taxon>
        <taxon>Flavobacteriales</taxon>
        <taxon>Flavobacteriaceae</taxon>
        <taxon>Tenacibaculum</taxon>
    </lineage>
</organism>
<evidence type="ECO:0000256" key="1">
    <source>
        <dbReference type="SAM" id="MobiDB-lite"/>
    </source>
</evidence>
<dbReference type="OrthoDB" id="1453121at2"/>
<accession>A0A238U6T0</accession>
<sequence>MDNPFKKILSHQELPEVLKKKVLNDVAMIKLSIDIADLFVVKYPSAVGDLLSGGGIDEVEKEKKNKDKNNQNDKNKNTN</sequence>
<evidence type="ECO:0000313" key="3">
    <source>
        <dbReference type="Proteomes" id="UP000215214"/>
    </source>
</evidence>
<dbReference type="Proteomes" id="UP000215214">
    <property type="component" value="Chromosome TJEJU"/>
</dbReference>
<evidence type="ECO:0000313" key="2">
    <source>
        <dbReference type="EMBL" id="SNR14775.1"/>
    </source>
</evidence>
<dbReference type="AlphaFoldDB" id="A0A238U6T0"/>
<name>A0A238U6T0_9FLAO</name>
<keyword evidence="3" id="KW-1185">Reference proteome</keyword>
<reference evidence="2 3" key="1">
    <citation type="submission" date="2017-07" db="EMBL/GenBank/DDBJ databases">
        <authorList>
            <person name="Sun Z.S."/>
            <person name="Albrecht U."/>
            <person name="Echele G."/>
            <person name="Lee C.C."/>
        </authorList>
    </citation>
    <scope>NUCLEOTIDE SEQUENCE [LARGE SCALE GENOMIC DNA]</scope>
    <source>
        <strain evidence="3">type strain: KCTC 22618</strain>
    </source>
</reference>
<protein>
    <submittedName>
        <fullName evidence="2">Uncharacterized protein</fullName>
    </submittedName>
</protein>